<evidence type="ECO:0000313" key="1">
    <source>
        <dbReference type="EMBL" id="GAG05096.1"/>
    </source>
</evidence>
<name>X0VX66_9ZZZZ</name>
<proteinExistence type="predicted"/>
<accession>X0VX66</accession>
<organism evidence="1">
    <name type="scientific">marine sediment metagenome</name>
    <dbReference type="NCBI Taxonomy" id="412755"/>
    <lineage>
        <taxon>unclassified sequences</taxon>
        <taxon>metagenomes</taxon>
        <taxon>ecological metagenomes</taxon>
    </lineage>
</organism>
<protein>
    <submittedName>
        <fullName evidence="1">Uncharacterized protein</fullName>
    </submittedName>
</protein>
<gene>
    <name evidence="1" type="ORF">S01H1_44145</name>
</gene>
<dbReference type="EMBL" id="BARS01028150">
    <property type="protein sequence ID" value="GAG05096.1"/>
    <property type="molecule type" value="Genomic_DNA"/>
</dbReference>
<dbReference type="AlphaFoldDB" id="X0VX66"/>
<sequence length="108" mass="11978">MINLDNAKEGMIVSEDVLNNKGSILMKKGIALTADMIKKLKSLGIMEVCVVNTDKDDSQDNVSPEPMEMEELEHKFSDVRDDAIMEELMAAVKEYITERGCGNDPGQN</sequence>
<reference evidence="1" key="1">
    <citation type="journal article" date="2014" name="Front. Microbiol.">
        <title>High frequency of phylogenetically diverse reductive dehalogenase-homologous genes in deep subseafloor sedimentary metagenomes.</title>
        <authorList>
            <person name="Kawai M."/>
            <person name="Futagami T."/>
            <person name="Toyoda A."/>
            <person name="Takaki Y."/>
            <person name="Nishi S."/>
            <person name="Hori S."/>
            <person name="Arai W."/>
            <person name="Tsubouchi T."/>
            <person name="Morono Y."/>
            <person name="Uchiyama I."/>
            <person name="Ito T."/>
            <person name="Fujiyama A."/>
            <person name="Inagaki F."/>
            <person name="Takami H."/>
        </authorList>
    </citation>
    <scope>NUCLEOTIDE SEQUENCE</scope>
    <source>
        <strain evidence="1">Expedition CK06-06</strain>
    </source>
</reference>
<comment type="caution">
    <text evidence="1">The sequence shown here is derived from an EMBL/GenBank/DDBJ whole genome shotgun (WGS) entry which is preliminary data.</text>
</comment>